<dbReference type="InterPro" id="IPR017975">
    <property type="entry name" value="Tubulin_CS"/>
</dbReference>
<dbReference type="GO" id="GO:0005200">
    <property type="term" value="F:structural constituent of cytoskeleton"/>
    <property type="evidence" value="ECO:0007669"/>
    <property type="project" value="InterPro"/>
</dbReference>
<reference evidence="9" key="1">
    <citation type="submission" date="2011-07" db="EMBL/GenBank/DDBJ databases">
        <authorList>
            <consortium name="Caenorhabditis brenneri Sequencing and Analysis Consortium"/>
            <person name="Wilson R.K."/>
        </authorList>
    </citation>
    <scope>NUCLEOTIDE SEQUENCE [LARGE SCALE GENOMIC DNA]</scope>
    <source>
        <strain evidence="9">PB2801</strain>
    </source>
</reference>
<proteinExistence type="inferred from homology"/>
<dbReference type="InterPro" id="IPR018316">
    <property type="entry name" value="Tubulin/FtsZ_2-layer-sand-dom"/>
</dbReference>
<dbReference type="CDD" id="cd02187">
    <property type="entry name" value="beta_tubulin"/>
    <property type="match status" value="1"/>
</dbReference>
<dbReference type="InterPro" id="IPR008280">
    <property type="entry name" value="Tub_FtsZ_C"/>
</dbReference>
<dbReference type="InterPro" id="IPR003008">
    <property type="entry name" value="Tubulin_FtsZ_GTPase"/>
</dbReference>
<dbReference type="InParanoid" id="G0NJB4"/>
<comment type="similarity">
    <text evidence="2 6">Belongs to the tubulin family.</text>
</comment>
<dbReference type="HOGENOM" id="CLU_015718_1_1_1"/>
<dbReference type="InterPro" id="IPR002453">
    <property type="entry name" value="Beta_tubulin"/>
</dbReference>
<comment type="cofactor">
    <cofactor evidence="1">
        <name>Mg(2+)</name>
        <dbReference type="ChEBI" id="CHEBI:18420"/>
    </cofactor>
</comment>
<keyword evidence="3 6" id="KW-0493">Microtubule</keyword>
<evidence type="ECO:0000313" key="9">
    <source>
        <dbReference type="Proteomes" id="UP000008068"/>
    </source>
</evidence>
<dbReference type="InterPro" id="IPR036525">
    <property type="entry name" value="Tubulin/FtsZ_GTPase_sf"/>
</dbReference>
<comment type="function">
    <text evidence="6">Tubulin is the major constituent of microtubules, a cylinder consisting of laterally associated linear protofilaments composed of alpha- and beta-tubulin heterodimers. Microtubules grow by the addition of GTP-tubulin dimers to the microtubule end, where a stabilizing cap forms. Below the cap, tubulin dimers are in GDP-bound state, owing to GTPase activity of alpha-tubulin.</text>
</comment>
<dbReference type="Gene3D" id="1.10.287.600">
    <property type="entry name" value="Helix hairpin bin"/>
    <property type="match status" value="1"/>
</dbReference>
<dbReference type="SUPFAM" id="SSF52490">
    <property type="entry name" value="Tubulin nucleotide-binding domain-like"/>
    <property type="match status" value="1"/>
</dbReference>
<evidence type="ECO:0000313" key="8">
    <source>
        <dbReference type="EMBL" id="EGT32270.1"/>
    </source>
</evidence>
<gene>
    <name evidence="8" type="ORF">CAEBREN_29511</name>
</gene>
<dbReference type="Gene3D" id="3.40.50.1440">
    <property type="entry name" value="Tubulin/FtsZ, GTPase domain"/>
    <property type="match status" value="1"/>
</dbReference>
<dbReference type="EMBL" id="GL379895">
    <property type="protein sequence ID" value="EGT32270.1"/>
    <property type="molecule type" value="Genomic_DNA"/>
</dbReference>
<feature type="domain" description="Tubulin/FtsZ GTPase" evidence="7">
    <location>
        <begin position="48"/>
        <end position="245"/>
    </location>
</feature>
<dbReference type="GO" id="GO:0005874">
    <property type="term" value="C:microtubule"/>
    <property type="evidence" value="ECO:0007669"/>
    <property type="project" value="UniProtKB-KW"/>
</dbReference>
<accession>G0NJB4</accession>
<dbReference type="AlphaFoldDB" id="G0NJB4"/>
<dbReference type="OrthoDB" id="6073114at2759"/>
<evidence type="ECO:0000256" key="4">
    <source>
        <dbReference type="ARBA" id="ARBA00022741"/>
    </source>
</evidence>
<dbReference type="PANTHER" id="PTHR11588">
    <property type="entry name" value="TUBULIN"/>
    <property type="match status" value="1"/>
</dbReference>
<sequence length="412" mass="45305">MVKEIVSIQLGQCGNQVGLKFWETISKEHGIKNDGTAEGASPEQLESVGMYFERNSACKYIPRCILIDLDPSSKDSILSQPIGQLFNPDNFVMGKNSVGNNWARGHNTEGAQLLPDILTVVKKEAEKCSSLHGFQVIHGIGGGTGSGLGALLIQKLRDDYSDKTITTFTVFPSSKMSDTVVECYNATLTIGVLMEKVNETFCFDNEAMYGIGQRVYGLQKPSFEEVNHWIALAMSGITSGLRFSSSSQDNVQKTLGPLLHFYIPGFAPLAGNELNVEELIKRVCKSSNMMVACDPVKGKYLGADVIFRGELEMKEITDKMASTPGVPKNAKASLCKTPPAGLMAAATLVANSTAIQEMFKRISGEFSELFNRKAFLQWYLEKGMDETDFTKAHKKLEGLIQEYQKHHNTLDQ</sequence>
<dbReference type="GO" id="GO:0003924">
    <property type="term" value="F:GTPase activity"/>
    <property type="evidence" value="ECO:0007669"/>
    <property type="project" value="InterPro"/>
</dbReference>
<dbReference type="SUPFAM" id="SSF55307">
    <property type="entry name" value="Tubulin C-terminal domain-like"/>
    <property type="match status" value="1"/>
</dbReference>
<protein>
    <recommendedName>
        <fullName evidence="6">Tubulin beta chain</fullName>
    </recommendedName>
</protein>
<dbReference type="STRING" id="135651.G0NJB4"/>
<dbReference type="PRINTS" id="PR01161">
    <property type="entry name" value="TUBULIN"/>
</dbReference>
<dbReference type="eggNOG" id="KOG1375">
    <property type="taxonomic scope" value="Eukaryota"/>
</dbReference>
<evidence type="ECO:0000256" key="3">
    <source>
        <dbReference type="ARBA" id="ARBA00022701"/>
    </source>
</evidence>
<dbReference type="SMART" id="SM00864">
    <property type="entry name" value="Tubulin"/>
    <property type="match status" value="1"/>
</dbReference>
<keyword evidence="4 6" id="KW-0547">Nucleotide-binding</keyword>
<evidence type="ECO:0000256" key="6">
    <source>
        <dbReference type="RuleBase" id="RU000352"/>
    </source>
</evidence>
<evidence type="ECO:0000259" key="7">
    <source>
        <dbReference type="SMART" id="SM00864"/>
    </source>
</evidence>
<evidence type="ECO:0000256" key="2">
    <source>
        <dbReference type="ARBA" id="ARBA00009636"/>
    </source>
</evidence>
<dbReference type="InterPro" id="IPR023123">
    <property type="entry name" value="Tubulin_C"/>
</dbReference>
<name>G0NJB4_CAEBE</name>
<dbReference type="GO" id="GO:0005525">
    <property type="term" value="F:GTP binding"/>
    <property type="evidence" value="ECO:0007669"/>
    <property type="project" value="UniProtKB-UniRule"/>
</dbReference>
<dbReference type="Pfam" id="PF00091">
    <property type="entry name" value="Tubulin"/>
    <property type="match status" value="1"/>
</dbReference>
<dbReference type="Pfam" id="PF03953">
    <property type="entry name" value="Tubulin_C"/>
    <property type="match status" value="1"/>
</dbReference>
<keyword evidence="9" id="KW-1185">Reference proteome</keyword>
<dbReference type="Proteomes" id="UP000008068">
    <property type="component" value="Unassembled WGS sequence"/>
</dbReference>
<keyword evidence="5 6" id="KW-0342">GTP-binding</keyword>
<evidence type="ECO:0000256" key="1">
    <source>
        <dbReference type="ARBA" id="ARBA00001946"/>
    </source>
</evidence>
<comment type="subunit">
    <text evidence="6">Dimer of alpha and beta chains. A typical microtubule is a hollow water-filled tube with an outer diameter of 25 nm and an inner diameter of 15 nM. Alpha-beta heterodimers associate head-to-tail to form protofilaments running lengthwise along the microtubule wall with the beta-tubulin subunit facing the microtubule plus end conferring a structural polarity. Microtubules usually have 13 protofilaments but different protofilament numbers can be found in some organisms and specialized cells.</text>
</comment>
<dbReference type="PRINTS" id="PR01163">
    <property type="entry name" value="BETATUBULIN"/>
</dbReference>
<organism evidence="9">
    <name type="scientific">Caenorhabditis brenneri</name>
    <name type="common">Nematode worm</name>
    <dbReference type="NCBI Taxonomy" id="135651"/>
    <lineage>
        <taxon>Eukaryota</taxon>
        <taxon>Metazoa</taxon>
        <taxon>Ecdysozoa</taxon>
        <taxon>Nematoda</taxon>
        <taxon>Chromadorea</taxon>
        <taxon>Rhabditida</taxon>
        <taxon>Rhabditina</taxon>
        <taxon>Rhabditomorpha</taxon>
        <taxon>Rhabditoidea</taxon>
        <taxon>Rhabditidae</taxon>
        <taxon>Peloderinae</taxon>
        <taxon>Caenorhabditis</taxon>
    </lineage>
</organism>
<dbReference type="PROSITE" id="PS00227">
    <property type="entry name" value="TUBULIN"/>
    <property type="match status" value="1"/>
</dbReference>
<evidence type="ECO:0000256" key="5">
    <source>
        <dbReference type="ARBA" id="ARBA00023134"/>
    </source>
</evidence>
<dbReference type="GO" id="GO:0007017">
    <property type="term" value="P:microtubule-based process"/>
    <property type="evidence" value="ECO:0007669"/>
    <property type="project" value="InterPro"/>
</dbReference>
<dbReference type="InterPro" id="IPR000217">
    <property type="entry name" value="Tubulin"/>
</dbReference>